<feature type="domain" description="YdbS-like PH" evidence="3">
    <location>
        <begin position="103"/>
        <end position="181"/>
    </location>
</feature>
<accession>A0ABP8J6H9</accession>
<evidence type="ECO:0000256" key="1">
    <source>
        <dbReference type="SAM" id="MobiDB-lite"/>
    </source>
</evidence>
<dbReference type="RefSeq" id="WP_345030077.1">
    <property type="nucleotide sequence ID" value="NZ_BAABGL010000003.1"/>
</dbReference>
<feature type="compositionally biased region" description="Low complexity" evidence="1">
    <location>
        <begin position="216"/>
        <end position="225"/>
    </location>
</feature>
<evidence type="ECO:0000313" key="5">
    <source>
        <dbReference type="Proteomes" id="UP001500642"/>
    </source>
</evidence>
<name>A0ABP8J6H9_9MICO</name>
<organism evidence="4 5">
    <name type="scientific">Brevibacterium pityocampae</name>
    <dbReference type="NCBI Taxonomy" id="506594"/>
    <lineage>
        <taxon>Bacteria</taxon>
        <taxon>Bacillati</taxon>
        <taxon>Actinomycetota</taxon>
        <taxon>Actinomycetes</taxon>
        <taxon>Micrococcales</taxon>
        <taxon>Brevibacteriaceae</taxon>
        <taxon>Brevibacterium</taxon>
    </lineage>
</organism>
<reference evidence="5" key="1">
    <citation type="journal article" date="2019" name="Int. J. Syst. Evol. Microbiol.">
        <title>The Global Catalogue of Microorganisms (GCM) 10K type strain sequencing project: providing services to taxonomists for standard genome sequencing and annotation.</title>
        <authorList>
            <consortium name="The Broad Institute Genomics Platform"/>
            <consortium name="The Broad Institute Genome Sequencing Center for Infectious Disease"/>
            <person name="Wu L."/>
            <person name="Ma J."/>
        </authorList>
    </citation>
    <scope>NUCLEOTIDE SEQUENCE [LARGE SCALE GENOMIC DNA]</scope>
    <source>
        <strain evidence="5">JCM 17808</strain>
    </source>
</reference>
<feature type="transmembrane region" description="Helical" evidence="2">
    <location>
        <begin position="318"/>
        <end position="348"/>
    </location>
</feature>
<dbReference type="InterPro" id="IPR005182">
    <property type="entry name" value="YdbS-like_PH"/>
</dbReference>
<keyword evidence="5" id="KW-1185">Reference proteome</keyword>
<feature type="region of interest" description="Disordered" evidence="1">
    <location>
        <begin position="1"/>
        <end position="20"/>
    </location>
</feature>
<keyword evidence="2" id="KW-1133">Transmembrane helix</keyword>
<feature type="compositionally biased region" description="Gly residues" evidence="1">
    <location>
        <begin position="226"/>
        <end position="256"/>
    </location>
</feature>
<dbReference type="EMBL" id="BAABGL010000003">
    <property type="protein sequence ID" value="GAA4385912.1"/>
    <property type="molecule type" value="Genomic_DNA"/>
</dbReference>
<feature type="compositionally biased region" description="Gly residues" evidence="1">
    <location>
        <begin position="201"/>
        <end position="215"/>
    </location>
</feature>
<proteinExistence type="predicted"/>
<protein>
    <recommendedName>
        <fullName evidence="3">YdbS-like PH domain-containing protein</fullName>
    </recommendedName>
</protein>
<dbReference type="PANTHER" id="PTHR34473">
    <property type="entry name" value="UPF0699 TRANSMEMBRANE PROTEIN YDBS"/>
    <property type="match status" value="1"/>
</dbReference>
<gene>
    <name evidence="4" type="ORF">GCM10023167_08280</name>
</gene>
<feature type="transmembrane region" description="Helical" evidence="2">
    <location>
        <begin position="354"/>
        <end position="372"/>
    </location>
</feature>
<keyword evidence="2" id="KW-0472">Membrane</keyword>
<evidence type="ECO:0000313" key="4">
    <source>
        <dbReference type="EMBL" id="GAA4385912.1"/>
    </source>
</evidence>
<dbReference type="Proteomes" id="UP001500642">
    <property type="component" value="Unassembled WGS sequence"/>
</dbReference>
<evidence type="ECO:0000259" key="3">
    <source>
        <dbReference type="Pfam" id="PF03703"/>
    </source>
</evidence>
<feature type="domain" description="YdbS-like PH" evidence="3">
    <location>
        <begin position="380"/>
        <end position="419"/>
    </location>
</feature>
<feature type="transmembrane region" description="Helical" evidence="2">
    <location>
        <begin position="79"/>
        <end position="102"/>
    </location>
</feature>
<feature type="region of interest" description="Disordered" evidence="1">
    <location>
        <begin position="193"/>
        <end position="265"/>
    </location>
</feature>
<sequence length="664" mass="69797">MNPGPMEPGHGTPDTGSTTSDFTEWRRVHPLTPALKSWLFILAAIGVLLAQSQQFLQELVTGGFTGSDGILAWLLDHPLVILAILGGLILLLALIGFLNWLVWRRTGYHIDDEAIYLRKGLLNRQLRTARLDRVQAIDINQPLVPRLFGLAKLRFDVAGGKDSSVDLEFLGRDRAEELREALLDRVRALRAAEDSHRAGDPAGGSGSAPGAGHGPAGTLPDSAGDTGAGSGAPGSGPGSHPGGAVGRADGPAGGRGRASAASAPGANLGSRLMARIEPTAAGVIGDIGGTLTDVLRPYTVRARADDDGRILRIPAHTVLLSGLLSTGTLVTLAFVLAVLAGFVVLAVIGRWEAITGSIVAIIPLFAAAYGVVKKSFDESNFSVTITRDGLAVTHGLTTTTRRIIPLDRIQAVRLSQPLLWRYPDWWRAEYTIAGQEGENTSTTLLPVGSLDQCLMMLGLVLPHPQVPGGLSGRELMVEAMYAGPAPGADAEPSDAEPSDAGGPGAGGPGADSPDAGGPGVEPLFHHQDRASRWLDPLTYRRNGWVRTGSMLVIRSGRLDRRVDCVPHARVQSMRVFAGPIQRALGLASVDLHSTAGPVKPQVSHQTAATAEEFFFEHAEITRQARAALDAHTGGPDVMEPHSGGPDPVEPHSGGPDPVEHGPLR</sequence>
<feature type="region of interest" description="Disordered" evidence="1">
    <location>
        <begin position="631"/>
        <end position="664"/>
    </location>
</feature>
<dbReference type="Pfam" id="PF03703">
    <property type="entry name" value="bPH_2"/>
    <property type="match status" value="3"/>
</dbReference>
<feature type="region of interest" description="Disordered" evidence="1">
    <location>
        <begin position="483"/>
        <end position="523"/>
    </location>
</feature>
<evidence type="ECO:0000256" key="2">
    <source>
        <dbReference type="SAM" id="Phobius"/>
    </source>
</evidence>
<keyword evidence="2" id="KW-0812">Transmembrane</keyword>
<feature type="domain" description="YdbS-like PH" evidence="3">
    <location>
        <begin position="539"/>
        <end position="612"/>
    </location>
</feature>
<comment type="caution">
    <text evidence="4">The sequence shown here is derived from an EMBL/GenBank/DDBJ whole genome shotgun (WGS) entry which is preliminary data.</text>
</comment>
<dbReference type="PANTHER" id="PTHR34473:SF2">
    <property type="entry name" value="UPF0699 TRANSMEMBRANE PROTEIN YDBT"/>
    <property type="match status" value="1"/>
</dbReference>